<comment type="caution">
    <text evidence="8">The sequence shown here is derived from an EMBL/GenBank/DDBJ whole genome shotgun (WGS) entry which is preliminary data.</text>
</comment>
<dbReference type="CDD" id="cd02027">
    <property type="entry name" value="APSK"/>
    <property type="match status" value="1"/>
</dbReference>
<evidence type="ECO:0000256" key="5">
    <source>
        <dbReference type="ARBA" id="ARBA00022840"/>
    </source>
</evidence>
<dbReference type="RefSeq" id="WP_245963564.1">
    <property type="nucleotide sequence ID" value="NZ_RBXT01000001.1"/>
</dbReference>
<feature type="compositionally biased region" description="Low complexity" evidence="6">
    <location>
        <begin position="167"/>
        <end position="195"/>
    </location>
</feature>
<dbReference type="EMBL" id="RBXT01000001">
    <property type="protein sequence ID" value="RKT78442.1"/>
    <property type="molecule type" value="Genomic_DNA"/>
</dbReference>
<dbReference type="Proteomes" id="UP000278440">
    <property type="component" value="Unassembled WGS sequence"/>
</dbReference>
<evidence type="ECO:0000256" key="2">
    <source>
        <dbReference type="ARBA" id="ARBA00012121"/>
    </source>
</evidence>
<dbReference type="GO" id="GO:0010134">
    <property type="term" value="P:sulfate assimilation via adenylyl sulfate reduction"/>
    <property type="evidence" value="ECO:0007669"/>
    <property type="project" value="TreeGrafter"/>
</dbReference>
<dbReference type="PROSITE" id="PS51257">
    <property type="entry name" value="PROKAR_LIPOPROTEIN"/>
    <property type="match status" value="1"/>
</dbReference>
<dbReference type="InterPro" id="IPR027417">
    <property type="entry name" value="P-loop_NTPase"/>
</dbReference>
<feature type="region of interest" description="Disordered" evidence="6">
    <location>
        <begin position="164"/>
        <end position="202"/>
    </location>
</feature>
<evidence type="ECO:0000256" key="6">
    <source>
        <dbReference type="SAM" id="MobiDB-lite"/>
    </source>
</evidence>
<feature type="domain" description="APS kinase" evidence="7">
    <location>
        <begin position="414"/>
        <end position="566"/>
    </location>
</feature>
<dbReference type="PANTHER" id="PTHR42700:SF1">
    <property type="entry name" value="SULFATE ADENYLYLTRANSFERASE"/>
    <property type="match status" value="1"/>
</dbReference>
<dbReference type="GO" id="GO:0005737">
    <property type="term" value="C:cytoplasm"/>
    <property type="evidence" value="ECO:0007669"/>
    <property type="project" value="TreeGrafter"/>
</dbReference>
<keyword evidence="8" id="KW-0418">Kinase</keyword>
<dbReference type="SUPFAM" id="SSF52540">
    <property type="entry name" value="P-loop containing nucleoside triphosphate hydrolases"/>
    <property type="match status" value="1"/>
</dbReference>
<feature type="region of interest" description="Disordered" evidence="6">
    <location>
        <begin position="590"/>
        <end position="644"/>
    </location>
</feature>
<dbReference type="PANTHER" id="PTHR42700">
    <property type="entry name" value="SULFATE ADENYLYLTRANSFERASE"/>
    <property type="match status" value="1"/>
</dbReference>
<dbReference type="EC" id="2.7.1.25" evidence="2"/>
<evidence type="ECO:0000256" key="1">
    <source>
        <dbReference type="ARBA" id="ARBA00001823"/>
    </source>
</evidence>
<evidence type="ECO:0000256" key="4">
    <source>
        <dbReference type="ARBA" id="ARBA00022741"/>
    </source>
</evidence>
<dbReference type="Pfam" id="PF01583">
    <property type="entry name" value="APS_kinase"/>
    <property type="match status" value="1"/>
</dbReference>
<organism evidence="8 9">
    <name type="scientific">Terracoccus luteus</name>
    <dbReference type="NCBI Taxonomy" id="53356"/>
    <lineage>
        <taxon>Bacteria</taxon>
        <taxon>Bacillati</taxon>
        <taxon>Actinomycetota</taxon>
        <taxon>Actinomycetes</taxon>
        <taxon>Micrococcales</taxon>
        <taxon>Intrasporangiaceae</taxon>
        <taxon>Terracoccus</taxon>
    </lineage>
</organism>
<evidence type="ECO:0000313" key="9">
    <source>
        <dbReference type="Proteomes" id="UP000278440"/>
    </source>
</evidence>
<keyword evidence="5" id="KW-0067">ATP-binding</keyword>
<sequence>MPGCADRLPGAGKPARTGAGAGTVGTATACPTPEPGDPLRRTADVAVVGPGVRSTQESVITSPTLSPLDEHRLDLPDARIDGRVARDVDLALLGLLPRGQRLGGPVAFGTTRPPTPASRVSAPLVSLELDAAVAAAARRGGGVVLRDEELTPLARLELDGADAHLDGAGTSSRPPAASGAARSGADAPTAPTGGADRAGATQEVVVGRLRRVREREAGQGRRLVVDTGSLWPETGRAVVVFGRPPVAGDREALDHALAGTDEAPDHHADHAVTAAAPTTPSMPSTPSTPTTDATRQPVLALVSDDPTAAVPTQVMLDVVRLWFDDLGLTDAQVRTAPLAWRDPASNAALAARLGSALGGSPTVFVDPDDGSRPARAWDRSWRALEAGDPAGDLGELSPRIAHRLQRWRPPRDRRGLVLMFSGLSGSGKSTLARDVGDWVATHSERTVTLLDGDVVRTMLSSGLGFSKADRELNIRRIGYVGSEIARHGGIAICAPIAPYAATREAVRGMVRAVGDFVLVHVSTPLEACEARDLKGLYAKARAGLIAEFTGISDPYEVPTDAALAVDTSVLSRDEALAAVVDLLRTAGYVPPRDATLPPAAPPFAGRGDRRAPATPATPTTPTTPATPTTPTTPATPTSTTTPED</sequence>
<keyword evidence="3" id="KW-0808">Transferase</keyword>
<evidence type="ECO:0000256" key="3">
    <source>
        <dbReference type="ARBA" id="ARBA00022679"/>
    </source>
</evidence>
<keyword evidence="4" id="KW-0547">Nucleotide-binding</keyword>
<protein>
    <recommendedName>
        <fullName evidence="2">adenylyl-sulfate kinase</fullName>
        <ecNumber evidence="2">2.7.1.25</ecNumber>
    </recommendedName>
</protein>
<feature type="region of interest" description="Disordered" evidence="6">
    <location>
        <begin position="274"/>
        <end position="293"/>
    </location>
</feature>
<dbReference type="InterPro" id="IPR002891">
    <property type="entry name" value="APS"/>
</dbReference>
<evidence type="ECO:0000313" key="8">
    <source>
        <dbReference type="EMBL" id="RKT78442.1"/>
    </source>
</evidence>
<dbReference type="GO" id="GO:0005524">
    <property type="term" value="F:ATP binding"/>
    <property type="evidence" value="ECO:0007669"/>
    <property type="project" value="InterPro"/>
</dbReference>
<dbReference type="InterPro" id="IPR059117">
    <property type="entry name" value="APS_kinase_dom"/>
</dbReference>
<feature type="compositionally biased region" description="Low complexity" evidence="6">
    <location>
        <begin position="612"/>
        <end position="644"/>
    </location>
</feature>
<comment type="catalytic activity">
    <reaction evidence="1">
        <text>adenosine 5'-phosphosulfate + ATP = 3'-phosphoadenylyl sulfate + ADP + H(+)</text>
        <dbReference type="Rhea" id="RHEA:24152"/>
        <dbReference type="ChEBI" id="CHEBI:15378"/>
        <dbReference type="ChEBI" id="CHEBI:30616"/>
        <dbReference type="ChEBI" id="CHEBI:58243"/>
        <dbReference type="ChEBI" id="CHEBI:58339"/>
        <dbReference type="ChEBI" id="CHEBI:456216"/>
        <dbReference type="EC" id="2.7.1.25"/>
    </reaction>
</comment>
<keyword evidence="9" id="KW-1185">Reference proteome</keyword>
<dbReference type="GO" id="GO:0004020">
    <property type="term" value="F:adenylylsulfate kinase activity"/>
    <property type="evidence" value="ECO:0007669"/>
    <property type="project" value="InterPro"/>
</dbReference>
<accession>A0A495XWU5</accession>
<evidence type="ECO:0000259" key="7">
    <source>
        <dbReference type="Pfam" id="PF01583"/>
    </source>
</evidence>
<reference evidence="8 9" key="1">
    <citation type="submission" date="2018-10" db="EMBL/GenBank/DDBJ databases">
        <title>Sequencing the genomes of 1000 actinobacteria strains.</title>
        <authorList>
            <person name="Klenk H.-P."/>
        </authorList>
    </citation>
    <scope>NUCLEOTIDE SEQUENCE [LARGE SCALE GENOMIC DNA]</scope>
    <source>
        <strain evidence="8 9">DSM 44267</strain>
    </source>
</reference>
<dbReference type="Gene3D" id="3.40.50.300">
    <property type="entry name" value="P-loop containing nucleotide triphosphate hydrolases"/>
    <property type="match status" value="1"/>
</dbReference>
<name>A0A495XWU5_9MICO</name>
<dbReference type="GO" id="GO:0004781">
    <property type="term" value="F:sulfate adenylyltransferase (ATP) activity"/>
    <property type="evidence" value="ECO:0007669"/>
    <property type="project" value="TreeGrafter"/>
</dbReference>
<gene>
    <name evidence="8" type="ORF">DFJ68_1888</name>
</gene>
<dbReference type="NCBIfam" id="TIGR00455">
    <property type="entry name" value="apsK"/>
    <property type="match status" value="1"/>
</dbReference>
<feature type="region of interest" description="Disordered" evidence="6">
    <location>
        <begin position="1"/>
        <end position="40"/>
    </location>
</feature>
<dbReference type="InterPro" id="IPR050512">
    <property type="entry name" value="Sulf_AdTrans/APS_kinase"/>
</dbReference>
<dbReference type="GO" id="GO:0019379">
    <property type="term" value="P:sulfate assimilation, phosphoadenylyl sulfate reduction by phosphoadenylyl-sulfate reductase (thioredoxin)"/>
    <property type="evidence" value="ECO:0007669"/>
    <property type="project" value="TreeGrafter"/>
</dbReference>
<proteinExistence type="predicted"/>
<dbReference type="AlphaFoldDB" id="A0A495XWU5"/>
<dbReference type="NCBIfam" id="NF003013">
    <property type="entry name" value="PRK03846.1"/>
    <property type="match status" value="1"/>
</dbReference>